<keyword evidence="1" id="KW-0560">Oxidoreductase</keyword>
<dbReference type="PANTHER" id="PTHR11695">
    <property type="entry name" value="ALCOHOL DEHYDROGENASE RELATED"/>
    <property type="match status" value="1"/>
</dbReference>
<dbReference type="InterPro" id="IPR002364">
    <property type="entry name" value="Quin_OxRdtase/zeta-crystal_CS"/>
</dbReference>
<sequence length="320" mass="34494">MVQDAYGPPDVLELRDIDRPEPRPDEVLVRVHAAAVDPGVWHLVAGLPYVVRLGGYGLRTPKARVRGMDVAGRVEAIGADVTRFRPGDEVFGTAEGSFAEYTRARQDRLAPKPANLTFEQAACVPLSAQTALQGLRDAGRIREGQRVLVIGAAGGVGAFAVQLAKVFGAHVTGVCGPDKGELVRSIGADEVVDYTREDITAGGRPYDLVLDTAGNRSLTRLRQVLTPRGTLVIVGGELGGRWLQGTDRQIRALLLSPWLRQNLRCLVGTQRAEDLEFLRGLVAAGTVVPVLDRTYPLGELPEAIRHVKRGHARGKVVMTV</sequence>
<dbReference type="PROSITE" id="PS01162">
    <property type="entry name" value="QOR_ZETA_CRYSTAL"/>
    <property type="match status" value="1"/>
</dbReference>
<dbReference type="InterPro" id="IPR011032">
    <property type="entry name" value="GroES-like_sf"/>
</dbReference>
<dbReference type="InterPro" id="IPR020843">
    <property type="entry name" value="ER"/>
</dbReference>
<protein>
    <submittedName>
        <fullName evidence="3">NAD(P)-dependent alcohol dehydrogenase</fullName>
    </submittedName>
</protein>
<gene>
    <name evidence="3" type="ORF">HA039_04150</name>
</gene>
<evidence type="ECO:0000256" key="1">
    <source>
        <dbReference type="ARBA" id="ARBA00023002"/>
    </source>
</evidence>
<dbReference type="SMART" id="SM00829">
    <property type="entry name" value="PKS_ER"/>
    <property type="match status" value="1"/>
</dbReference>
<proteinExistence type="predicted"/>
<dbReference type="Pfam" id="PF08240">
    <property type="entry name" value="ADH_N"/>
    <property type="match status" value="1"/>
</dbReference>
<dbReference type="PANTHER" id="PTHR11695:SF294">
    <property type="entry name" value="RETICULON-4-INTERACTING PROTEIN 1, MITOCHONDRIAL"/>
    <property type="match status" value="1"/>
</dbReference>
<evidence type="ECO:0000313" key="4">
    <source>
        <dbReference type="Proteomes" id="UP000501179"/>
    </source>
</evidence>
<accession>A0A6G9H808</accession>
<dbReference type="Proteomes" id="UP000501179">
    <property type="component" value="Chromosome"/>
</dbReference>
<organism evidence="3 4">
    <name type="scientific">Streptomyces liangshanensis</name>
    <dbReference type="NCBI Taxonomy" id="2717324"/>
    <lineage>
        <taxon>Bacteria</taxon>
        <taxon>Bacillati</taxon>
        <taxon>Actinomycetota</taxon>
        <taxon>Actinomycetes</taxon>
        <taxon>Kitasatosporales</taxon>
        <taxon>Streptomycetaceae</taxon>
        <taxon>Streptomyces</taxon>
    </lineage>
</organism>
<reference evidence="3 4" key="1">
    <citation type="submission" date="2020-03" db="EMBL/GenBank/DDBJ databases">
        <title>A novel species.</title>
        <authorList>
            <person name="Gao J."/>
        </authorList>
    </citation>
    <scope>NUCLEOTIDE SEQUENCE [LARGE SCALE GENOMIC DNA]</scope>
    <source>
        <strain evidence="3 4">QMT-12</strain>
    </source>
</reference>
<dbReference type="InterPro" id="IPR013154">
    <property type="entry name" value="ADH-like_N"/>
</dbReference>
<dbReference type="CDD" id="cd08267">
    <property type="entry name" value="MDR1"/>
    <property type="match status" value="1"/>
</dbReference>
<dbReference type="Gene3D" id="3.40.50.720">
    <property type="entry name" value="NAD(P)-binding Rossmann-like Domain"/>
    <property type="match status" value="1"/>
</dbReference>
<dbReference type="EMBL" id="CP050177">
    <property type="protein sequence ID" value="QIQ06688.1"/>
    <property type="molecule type" value="Genomic_DNA"/>
</dbReference>
<dbReference type="Pfam" id="PF13602">
    <property type="entry name" value="ADH_zinc_N_2"/>
    <property type="match status" value="1"/>
</dbReference>
<dbReference type="KEGG" id="slia:HA039_04150"/>
<dbReference type="InterPro" id="IPR050700">
    <property type="entry name" value="YIM1/Zinc_Alcohol_DH_Fams"/>
</dbReference>
<dbReference type="Gene3D" id="3.90.180.10">
    <property type="entry name" value="Medium-chain alcohol dehydrogenases, catalytic domain"/>
    <property type="match status" value="1"/>
</dbReference>
<dbReference type="GO" id="GO:0016491">
    <property type="term" value="F:oxidoreductase activity"/>
    <property type="evidence" value="ECO:0007669"/>
    <property type="project" value="UniProtKB-KW"/>
</dbReference>
<name>A0A6G9H808_9ACTN</name>
<dbReference type="SUPFAM" id="SSF50129">
    <property type="entry name" value="GroES-like"/>
    <property type="match status" value="1"/>
</dbReference>
<dbReference type="AlphaFoldDB" id="A0A6G9H808"/>
<evidence type="ECO:0000259" key="2">
    <source>
        <dbReference type="SMART" id="SM00829"/>
    </source>
</evidence>
<dbReference type="InterPro" id="IPR036291">
    <property type="entry name" value="NAD(P)-bd_dom_sf"/>
</dbReference>
<evidence type="ECO:0000313" key="3">
    <source>
        <dbReference type="EMBL" id="QIQ06688.1"/>
    </source>
</evidence>
<dbReference type="SUPFAM" id="SSF51735">
    <property type="entry name" value="NAD(P)-binding Rossmann-fold domains"/>
    <property type="match status" value="1"/>
</dbReference>
<dbReference type="GO" id="GO:0008270">
    <property type="term" value="F:zinc ion binding"/>
    <property type="evidence" value="ECO:0007669"/>
    <property type="project" value="InterPro"/>
</dbReference>
<feature type="domain" description="Enoyl reductase (ER)" evidence="2">
    <location>
        <begin position="7"/>
        <end position="318"/>
    </location>
</feature>
<keyword evidence="4" id="KW-1185">Reference proteome</keyword>